<dbReference type="GO" id="GO:0005621">
    <property type="term" value="C:cellular bud scar"/>
    <property type="evidence" value="ECO:0007669"/>
    <property type="project" value="TreeGrafter"/>
</dbReference>
<dbReference type="RefSeq" id="XP_015468922.1">
    <property type="nucleotide sequence ID" value="XM_015610247.1"/>
</dbReference>
<gene>
    <name evidence="6" type="ORF">AC631_01417</name>
</gene>
<dbReference type="Pfam" id="PF20842">
    <property type="entry name" value="Rax2_2"/>
    <property type="match status" value="1"/>
</dbReference>
<evidence type="ECO:0000259" key="4">
    <source>
        <dbReference type="Pfam" id="PF20842"/>
    </source>
</evidence>
<evidence type="ECO:0000259" key="5">
    <source>
        <dbReference type="Pfam" id="PF20843"/>
    </source>
</evidence>
<feature type="region of interest" description="Disordered" evidence="1">
    <location>
        <begin position="372"/>
        <end position="392"/>
    </location>
</feature>
<feature type="compositionally biased region" description="Acidic residues" evidence="1">
    <location>
        <begin position="378"/>
        <end position="391"/>
    </location>
</feature>
<feature type="domain" description="Rax2-like third" evidence="5">
    <location>
        <begin position="453"/>
        <end position="619"/>
    </location>
</feature>
<dbReference type="GO" id="GO:0000282">
    <property type="term" value="P:cellular bud site selection"/>
    <property type="evidence" value="ECO:0007669"/>
    <property type="project" value="TreeGrafter"/>
</dbReference>
<evidence type="ECO:0000259" key="3">
    <source>
        <dbReference type="Pfam" id="PF12768"/>
    </source>
</evidence>
<evidence type="ECO:0000313" key="7">
    <source>
        <dbReference type="Proteomes" id="UP000054251"/>
    </source>
</evidence>
<dbReference type="Proteomes" id="UP000054251">
    <property type="component" value="Unassembled WGS sequence"/>
</dbReference>
<dbReference type="GO" id="GO:1902929">
    <property type="term" value="C:plasma membrane of growing cell tip"/>
    <property type="evidence" value="ECO:0007669"/>
    <property type="project" value="TreeGrafter"/>
</dbReference>
<evidence type="ECO:0000313" key="6">
    <source>
        <dbReference type="EMBL" id="KSA02820.1"/>
    </source>
</evidence>
<evidence type="ECO:0008006" key="8">
    <source>
        <dbReference type="Google" id="ProtNLM"/>
    </source>
</evidence>
<reference evidence="6 7" key="1">
    <citation type="submission" date="2015-11" db="EMBL/GenBank/DDBJ databases">
        <title>The genome of Debaryomyces fabryi.</title>
        <authorList>
            <person name="Tafer H."/>
            <person name="Lopandic K."/>
        </authorList>
    </citation>
    <scope>NUCLEOTIDE SEQUENCE [LARGE SCALE GENOMIC DNA]</scope>
    <source>
        <strain evidence="6 7">CBS 789</strain>
    </source>
</reference>
<dbReference type="InterPro" id="IPR024982">
    <property type="entry name" value="Rax2-like_C"/>
</dbReference>
<dbReference type="PANTHER" id="PTHR31778">
    <property type="entry name" value="BUD SITE SELECTION PROTEIN RAX2"/>
    <property type="match status" value="1"/>
</dbReference>
<evidence type="ECO:0000256" key="2">
    <source>
        <dbReference type="SAM" id="Phobius"/>
    </source>
</evidence>
<protein>
    <recommendedName>
        <fullName evidence="8">Bud site selection protein RAX2</fullName>
    </recommendedName>
</protein>
<dbReference type="InterPro" id="IPR048266">
    <property type="entry name" value="Rax2-like_second"/>
</dbReference>
<keyword evidence="7" id="KW-1185">Reference proteome</keyword>
<dbReference type="GO" id="GO:0005935">
    <property type="term" value="C:cellular bud neck"/>
    <property type="evidence" value="ECO:0007669"/>
    <property type="project" value="TreeGrafter"/>
</dbReference>
<feature type="domain" description="Rax2-like second" evidence="4">
    <location>
        <begin position="255"/>
        <end position="441"/>
    </location>
</feature>
<sequence length="1351" mass="150419">MLGVFIYGRIYQIISIFAYLGVVQASIFKSIEQPSLNFDDFGDRIGLFGSYDAISLYSYQNASAFLEEDQAEQYGHQNMYIRNPVNNNNLKLASFDGKVTQLMQLSDETLIINGNFTMFNNDTIQSPIIYNISSQLAASIFPTSNKRADIPTIENGNVKTIFIDGDLMYMGGDFEFNNTYGIALYNLTSQELLTTLFKGFGKNSSVNAIAKIFDEKRDDENHGSIIFGGEFTDLGLSDLLKHNITKNDTNSSLITAEQQVSLKHGTFSSDNGEGDESSLICPLANNDWSPAANEGGQWAVELPDEMKGILPTKARLYIPEGEDGVKTFRIYSYPNNGIMNLSYIDPNTNELTYCDAWCPLLTASDLKNATDENKENAEDLSDSDTYVDSEDGSFTNYYDPSTMTKTLGYGANYQEYSFENSISIDKVAVTILDWYGSKGKLSGFELYLNSITAYGNDTLNSPNCESDDGDSENNFSHINEGTWDSVKSVSSQPISGTDYLVSVLDSDSNSKPSITLYPNISYSGNYSIIMTTPGCINDDSCNLRSIVNVSVIDNDDNILSTQLIYQNNDYDKFDYLYYGKLDGSTTKDGSNKIEITYYDSILPNTNQSWVVVDKVSAEIVSLDEQYSQNMTHHNSSKHRYELAYIKLNGLFEYSLANFSDFKEDLVSYKQGNKSIINTKNNFVGNSSINLLSSKLSKDSVINQMTLHNSSELSSLLVLGEFESKNLSLSNSNLINLSIGVYNTTLNESETSSSDYKLTKRDTSSTINGASFNDSISQIINFDNDLIFLGKFSMDNDDNSSVEFNNLSDGNKSISSINNFAIYSNSKWYGFGNDFIDIEFDQFANLTIEGIEMFILSSSLSDDTKVWDNSNFKWIENNANILNISNAINLDSKQQILTGKSFSIMNYYNNDQLMLKNDNNFSSYNFHINEQNSRIENSLYINSSLSVVGGEFETSSGVANIGFIDNSGKNKSITPLNGKMNWSDNTTINSLTTDSNYLFIGTNGSVEINESSNLTGIIIYDMKHNAFTTFQPAELSNNGDSISINSIVLYDKSNKLLVGGNFSQAGSLDCTALCIYDLDNTRWINPFDDSDDTLDGFVTNIKFHKSNEVLISGNLTYNGDRSNFITYKFGASSAKSISKLNKLGSNKVVENFLISGTDNEDLKGGIIAYGSDFIYGFDGLKWTRIDKEIKYTSDTKFTALTLLDLENPNSKNKEVYFDKDKVLIVSGAFELSNYGLVNAALYDGKTWIPYVYSSKNNKLGEITTILIKDDIRFQSLNDLLNRKKLSEGKVVGISLACALGSTTLIGLLYIIPFLALSRKNKEHDNDQRIQENDMMNAVNPTDLLHEIDLQRN</sequence>
<feature type="transmembrane region" description="Helical" evidence="2">
    <location>
        <begin position="1289"/>
        <end position="1310"/>
    </location>
</feature>
<dbReference type="PANTHER" id="PTHR31778:SF2">
    <property type="entry name" value="BUD SITE SELECTION PROTEIN RAX2"/>
    <property type="match status" value="1"/>
</dbReference>
<dbReference type="OrthoDB" id="2503993at2759"/>
<feature type="domain" description="Rax2-like C-terminal" evidence="3">
    <location>
        <begin position="1016"/>
        <end position="1274"/>
    </location>
</feature>
<organism evidence="6 7">
    <name type="scientific">Debaryomyces fabryi</name>
    <dbReference type="NCBI Taxonomy" id="58627"/>
    <lineage>
        <taxon>Eukaryota</taxon>
        <taxon>Fungi</taxon>
        <taxon>Dikarya</taxon>
        <taxon>Ascomycota</taxon>
        <taxon>Saccharomycotina</taxon>
        <taxon>Pichiomycetes</taxon>
        <taxon>Debaryomycetaceae</taxon>
        <taxon>Debaryomyces</taxon>
    </lineage>
</organism>
<dbReference type="Pfam" id="PF12768">
    <property type="entry name" value="Rax2"/>
    <property type="match status" value="1"/>
</dbReference>
<keyword evidence="2" id="KW-0812">Transmembrane</keyword>
<evidence type="ECO:0000256" key="1">
    <source>
        <dbReference type="SAM" id="MobiDB-lite"/>
    </source>
</evidence>
<accession>A0A0V1Q2S1</accession>
<comment type="caution">
    <text evidence="6">The sequence shown here is derived from an EMBL/GenBank/DDBJ whole genome shotgun (WGS) entry which is preliminary data.</text>
</comment>
<dbReference type="EMBL" id="LMYN01000019">
    <property type="protein sequence ID" value="KSA02820.1"/>
    <property type="molecule type" value="Genomic_DNA"/>
</dbReference>
<name>A0A0V1Q2S1_9ASCO</name>
<keyword evidence="2" id="KW-1133">Transmembrane helix</keyword>
<dbReference type="Pfam" id="PF20843">
    <property type="entry name" value="Rax2_3"/>
    <property type="match status" value="1"/>
</dbReference>
<proteinExistence type="predicted"/>
<dbReference type="GeneID" id="26838426"/>
<dbReference type="InterPro" id="IPR048265">
    <property type="entry name" value="Rax2-like_third"/>
</dbReference>
<keyword evidence="2" id="KW-0472">Membrane</keyword>